<proteinExistence type="predicted"/>
<dbReference type="GO" id="GO:0005737">
    <property type="term" value="C:cytoplasm"/>
    <property type="evidence" value="ECO:0007669"/>
    <property type="project" value="TreeGrafter"/>
</dbReference>
<protein>
    <submittedName>
        <fullName evidence="5 6">Leucine-rich repeat-containing protein 40-like</fullName>
    </submittedName>
</protein>
<evidence type="ECO:0000313" key="6">
    <source>
        <dbReference type="RefSeq" id="XP_011640284.1"/>
    </source>
</evidence>
<feature type="signal peptide" evidence="3">
    <location>
        <begin position="1"/>
        <end position="20"/>
    </location>
</feature>
<dbReference type="SUPFAM" id="SSF52058">
    <property type="entry name" value="L domain-like"/>
    <property type="match status" value="1"/>
</dbReference>
<evidence type="ECO:0000256" key="2">
    <source>
        <dbReference type="ARBA" id="ARBA00022737"/>
    </source>
</evidence>
<dbReference type="SMART" id="SM00369">
    <property type="entry name" value="LRR_TYP"/>
    <property type="match status" value="3"/>
</dbReference>
<keyword evidence="3" id="KW-0732">Signal</keyword>
<evidence type="ECO:0000256" key="1">
    <source>
        <dbReference type="ARBA" id="ARBA00022614"/>
    </source>
</evidence>
<evidence type="ECO:0000313" key="5">
    <source>
        <dbReference type="RefSeq" id="XP_011640283.1"/>
    </source>
</evidence>
<evidence type="ECO:0000256" key="3">
    <source>
        <dbReference type="SAM" id="SignalP"/>
    </source>
</evidence>
<name>A0A6I9WDB0_9HYME</name>
<keyword evidence="4" id="KW-1185">Reference proteome</keyword>
<dbReference type="PROSITE" id="PS51450">
    <property type="entry name" value="LRR"/>
    <property type="match status" value="1"/>
</dbReference>
<accession>A0A6I9WDB0</accession>
<evidence type="ECO:0000313" key="4">
    <source>
        <dbReference type="Proteomes" id="UP000504615"/>
    </source>
</evidence>
<dbReference type="PANTHER" id="PTHR48051">
    <property type="match status" value="1"/>
</dbReference>
<evidence type="ECO:0000313" key="7">
    <source>
        <dbReference type="RefSeq" id="XP_011640285.1"/>
    </source>
</evidence>
<dbReference type="RefSeq" id="XP_011640285.1">
    <property type="nucleotide sequence ID" value="XM_011641983.1"/>
</dbReference>
<keyword evidence="1" id="KW-0433">Leucine-rich repeat</keyword>
<dbReference type="InterPro" id="IPR001611">
    <property type="entry name" value="Leu-rich_rpt"/>
</dbReference>
<dbReference type="Proteomes" id="UP000504615">
    <property type="component" value="Unplaced"/>
</dbReference>
<organism evidence="4 7">
    <name type="scientific">Pogonomyrmex barbatus</name>
    <name type="common">red harvester ant</name>
    <dbReference type="NCBI Taxonomy" id="144034"/>
    <lineage>
        <taxon>Eukaryota</taxon>
        <taxon>Metazoa</taxon>
        <taxon>Ecdysozoa</taxon>
        <taxon>Arthropoda</taxon>
        <taxon>Hexapoda</taxon>
        <taxon>Insecta</taxon>
        <taxon>Pterygota</taxon>
        <taxon>Neoptera</taxon>
        <taxon>Endopterygota</taxon>
        <taxon>Hymenoptera</taxon>
        <taxon>Apocrita</taxon>
        <taxon>Aculeata</taxon>
        <taxon>Formicoidea</taxon>
        <taxon>Formicidae</taxon>
        <taxon>Myrmicinae</taxon>
        <taxon>Pogonomyrmex</taxon>
    </lineage>
</organism>
<reference evidence="5 6" key="1">
    <citation type="submission" date="2025-04" db="UniProtKB">
        <authorList>
            <consortium name="RefSeq"/>
        </authorList>
    </citation>
    <scope>IDENTIFICATION</scope>
</reference>
<dbReference type="InterPro" id="IPR050216">
    <property type="entry name" value="LRR_domain-containing"/>
</dbReference>
<dbReference type="OrthoDB" id="7535445at2759"/>
<dbReference type="Pfam" id="PF13855">
    <property type="entry name" value="LRR_8"/>
    <property type="match status" value="1"/>
</dbReference>
<dbReference type="InterPro" id="IPR032675">
    <property type="entry name" value="LRR_dom_sf"/>
</dbReference>
<dbReference type="InterPro" id="IPR003591">
    <property type="entry name" value="Leu-rich_rpt_typical-subtyp"/>
</dbReference>
<dbReference type="Gene3D" id="3.80.10.10">
    <property type="entry name" value="Ribonuclease Inhibitor"/>
    <property type="match status" value="1"/>
</dbReference>
<dbReference type="RefSeq" id="XP_011640284.1">
    <property type="nucleotide sequence ID" value="XM_011641982.1"/>
</dbReference>
<gene>
    <name evidence="5 6 7" type="primary">LOC105429181</name>
</gene>
<dbReference type="GeneID" id="105429181"/>
<dbReference type="PANTHER" id="PTHR48051:SF42">
    <property type="entry name" value="LEUCINE-RICH REPEAT-CONTAINING PROTEIN 18-LIKE"/>
    <property type="match status" value="1"/>
</dbReference>
<dbReference type="AlphaFoldDB" id="A0A6I9WDB0"/>
<sequence length="331" mass="39535">MNIVSLILFHLFQIASKIFAKRQIKKQENYLKERMRKWTKWMRKRSVELYANRFLRTSGLNNIATYRFLKCIILQNSMIFALSKEIGNLPCLEQLDLSNNFLRYYNNHEWLWLEQIPIRNNLMYLNLSKNLLTVLPIQIIMLRKLKKLCISHNRLTHLPQALGFLRHLMSLDVSNNKLAYLPTSIFKNNLYLNIMSNPLNYPLREIMMPLESQSLFEFSARIVIKQWRQSDFAGELSIPNEITRHLFDMKYCNNCGHPCLDYYVKSYGVYCTISHIFIFYGYNPLERNSVARICFHPRFLERFILEGLPPGLYLTIEFCFCSRRCFYNCII</sequence>
<keyword evidence="2" id="KW-0677">Repeat</keyword>
<dbReference type="KEGG" id="pbar:105429181"/>
<feature type="chain" id="PRO_5044636522" evidence="3">
    <location>
        <begin position="21"/>
        <end position="331"/>
    </location>
</feature>
<dbReference type="RefSeq" id="XP_011640283.1">
    <property type="nucleotide sequence ID" value="XM_011641981.1"/>
</dbReference>